<dbReference type="AlphaFoldDB" id="A0A286RA82"/>
<keyword evidence="2" id="KW-1185">Reference proteome</keyword>
<dbReference type="RefSeq" id="WP_095413656.1">
    <property type="nucleotide sequence ID" value="NZ_CP018477.1"/>
</dbReference>
<protein>
    <submittedName>
        <fullName evidence="1">Uncharacterized protein</fullName>
    </submittedName>
</protein>
<reference evidence="1 2" key="1">
    <citation type="journal article" name="Front. Microbiol.">
        <title>Sugar Metabolism of the First Thermophilic Planctomycete Thermogutta terrifontis: Comparative Genomic and Transcriptomic Approaches.</title>
        <authorList>
            <person name="Elcheninov A.G."/>
            <person name="Menzel P."/>
            <person name="Gudbergsdottir S.R."/>
            <person name="Slesarev A.I."/>
            <person name="Kadnikov V.V."/>
            <person name="Krogh A."/>
            <person name="Bonch-Osmolovskaya E.A."/>
            <person name="Peng X."/>
            <person name="Kublanov I.V."/>
        </authorList>
    </citation>
    <scope>NUCLEOTIDE SEQUENCE [LARGE SCALE GENOMIC DNA]</scope>
    <source>
        <strain evidence="1 2">R1</strain>
    </source>
</reference>
<gene>
    <name evidence="1" type="ORF">THTE_0257</name>
</gene>
<dbReference type="Proteomes" id="UP000215086">
    <property type="component" value="Chromosome"/>
</dbReference>
<dbReference type="OrthoDB" id="9950725at2"/>
<proteinExistence type="predicted"/>
<organism evidence="1 2">
    <name type="scientific">Thermogutta terrifontis</name>
    <dbReference type="NCBI Taxonomy" id="1331910"/>
    <lineage>
        <taxon>Bacteria</taxon>
        <taxon>Pseudomonadati</taxon>
        <taxon>Planctomycetota</taxon>
        <taxon>Planctomycetia</taxon>
        <taxon>Pirellulales</taxon>
        <taxon>Thermoguttaceae</taxon>
        <taxon>Thermogutta</taxon>
    </lineage>
</organism>
<evidence type="ECO:0000313" key="2">
    <source>
        <dbReference type="Proteomes" id="UP000215086"/>
    </source>
</evidence>
<name>A0A286RA82_9BACT</name>
<accession>A0A286RA82</accession>
<dbReference type="KEGG" id="ttf:THTE_0257"/>
<evidence type="ECO:0000313" key="1">
    <source>
        <dbReference type="EMBL" id="ASV72859.1"/>
    </source>
</evidence>
<sequence>MNTWVIALAFSILSGGASQESMGGSQAAPLPPNETVVVETVPEISPIEVGKPIGHRPTATGHGWIVDWFGPMPQTCYQPRFGCYPGNPRTIHRYPAFHGYYYRSPYNYRHLFEYPWHAQPNEPQPLRSGQGEVLTMDAVEVQPGLSPQPDPAIQR</sequence>
<dbReference type="EMBL" id="CP018477">
    <property type="protein sequence ID" value="ASV72859.1"/>
    <property type="molecule type" value="Genomic_DNA"/>
</dbReference>